<sequence length="303" mass="35156">MMSTIETIKNQQKEWAKNNVELRDTEHTRNIYDNLYGRSLYHEFEDDIKKADGDEFSDHTGTPAKMSSLRSSSALCVNVFAPQATNGRSFSPIGIMSLIGGSIEDCNSYHLFFEDKHSTGARSEANLDVALKNGVKDYFIESKFMEPYSHVSVNTINILKQSYLDIKTDATRPKIKNKFIEYLPEKIAEDLSTWTKTTYKNGGKEYVGIECRNYKTIDVAQLFKHVFGLMKTYKNDTSKFMLLYLYYKADARQEEELKRFKKMITEGPRGIQFDYISYQDYVARLRAHGDNEHLKYLKERYGL</sequence>
<gene>
    <name evidence="1" type="ORF">IAA73_11435</name>
</gene>
<evidence type="ECO:0000313" key="2">
    <source>
        <dbReference type="Proteomes" id="UP000823641"/>
    </source>
</evidence>
<organism evidence="1 2">
    <name type="scientific">Candidatus Gallipaludibacter merdavium</name>
    <dbReference type="NCBI Taxonomy" id="2840839"/>
    <lineage>
        <taxon>Bacteria</taxon>
        <taxon>Pseudomonadati</taxon>
        <taxon>Bacteroidota</taxon>
        <taxon>Bacteroidia</taxon>
        <taxon>Bacteroidales</taxon>
        <taxon>Candidatus Gallipaludibacter</taxon>
    </lineage>
</organism>
<reference evidence="1" key="2">
    <citation type="journal article" date="2021" name="PeerJ">
        <title>Extensive microbial diversity within the chicken gut microbiome revealed by metagenomics and culture.</title>
        <authorList>
            <person name="Gilroy R."/>
            <person name="Ravi A."/>
            <person name="Getino M."/>
            <person name="Pursley I."/>
            <person name="Horton D.L."/>
            <person name="Alikhan N.F."/>
            <person name="Baker D."/>
            <person name="Gharbi K."/>
            <person name="Hall N."/>
            <person name="Watson M."/>
            <person name="Adriaenssens E.M."/>
            <person name="Foster-Nyarko E."/>
            <person name="Jarju S."/>
            <person name="Secka A."/>
            <person name="Antonio M."/>
            <person name="Oren A."/>
            <person name="Chaudhuri R.R."/>
            <person name="La Ragione R."/>
            <person name="Hildebrand F."/>
            <person name="Pallen M.J."/>
        </authorList>
    </citation>
    <scope>NUCLEOTIDE SEQUENCE</scope>
    <source>
        <strain evidence="1">G3-3990</strain>
    </source>
</reference>
<dbReference type="Proteomes" id="UP000823641">
    <property type="component" value="Unassembled WGS sequence"/>
</dbReference>
<name>A0A9D9N5C1_9BACT</name>
<comment type="caution">
    <text evidence="1">The sequence shown here is derived from an EMBL/GenBank/DDBJ whole genome shotgun (WGS) entry which is preliminary data.</text>
</comment>
<protein>
    <submittedName>
        <fullName evidence="1">Uncharacterized protein</fullName>
    </submittedName>
</protein>
<accession>A0A9D9N5C1</accession>
<dbReference type="AlphaFoldDB" id="A0A9D9N5C1"/>
<reference evidence="1" key="1">
    <citation type="submission" date="2020-10" db="EMBL/GenBank/DDBJ databases">
        <authorList>
            <person name="Gilroy R."/>
        </authorList>
    </citation>
    <scope>NUCLEOTIDE SEQUENCE</scope>
    <source>
        <strain evidence="1">G3-3990</strain>
    </source>
</reference>
<proteinExistence type="predicted"/>
<dbReference type="EMBL" id="JADIMG010000104">
    <property type="protein sequence ID" value="MBO8460922.1"/>
    <property type="molecule type" value="Genomic_DNA"/>
</dbReference>
<dbReference type="InterPro" id="IPR054333">
    <property type="entry name" value="REase-ARP-assoc"/>
</dbReference>
<evidence type="ECO:0000313" key="1">
    <source>
        <dbReference type="EMBL" id="MBO8460922.1"/>
    </source>
</evidence>
<dbReference type="Pfam" id="PF22558">
    <property type="entry name" value="REase-ARP"/>
    <property type="match status" value="1"/>
</dbReference>